<dbReference type="RefSeq" id="WP_344060431.1">
    <property type="nucleotide sequence ID" value="NZ_BAAAPN010000002.1"/>
</dbReference>
<protein>
    <recommendedName>
        <fullName evidence="1">DUF6318 domain-containing protein</fullName>
    </recommendedName>
</protein>
<sequence>MKPDFPAAAKSQTARSAEAFVRYFFDLANYAYAQPQAGVIGSLGTLDCKPCQYYEKEASELARDGRRYQSAVLSIKSASTSTTNLDRPWVTLSGRQNEVPIVEPNGQLTSASPASPVTFRVLLKWTDAGWRVQNVVDV</sequence>
<dbReference type="Pfam" id="PF19843">
    <property type="entry name" value="DUF6318"/>
    <property type="match status" value="1"/>
</dbReference>
<proteinExistence type="predicted"/>
<evidence type="ECO:0000313" key="3">
    <source>
        <dbReference type="Proteomes" id="UP001501475"/>
    </source>
</evidence>
<dbReference type="EMBL" id="BAAAPN010000002">
    <property type="protein sequence ID" value="GAA1743686.1"/>
    <property type="molecule type" value="Genomic_DNA"/>
</dbReference>
<feature type="domain" description="DUF6318" evidence="1">
    <location>
        <begin position="2"/>
        <end position="134"/>
    </location>
</feature>
<name>A0ABN2JYI7_9MICO</name>
<organism evidence="2 3">
    <name type="scientific">Nostocoides vanveenii</name>
    <dbReference type="NCBI Taxonomy" id="330835"/>
    <lineage>
        <taxon>Bacteria</taxon>
        <taxon>Bacillati</taxon>
        <taxon>Actinomycetota</taxon>
        <taxon>Actinomycetes</taxon>
        <taxon>Micrococcales</taxon>
        <taxon>Intrasporangiaceae</taxon>
        <taxon>Nostocoides</taxon>
    </lineage>
</organism>
<gene>
    <name evidence="2" type="ORF">GCM10009810_00550</name>
</gene>
<keyword evidence="3" id="KW-1185">Reference proteome</keyword>
<comment type="caution">
    <text evidence="2">The sequence shown here is derived from an EMBL/GenBank/DDBJ whole genome shotgun (WGS) entry which is preliminary data.</text>
</comment>
<dbReference type="Proteomes" id="UP001501475">
    <property type="component" value="Unassembled WGS sequence"/>
</dbReference>
<reference evidence="2 3" key="1">
    <citation type="journal article" date="2019" name="Int. J. Syst. Evol. Microbiol.">
        <title>The Global Catalogue of Microorganisms (GCM) 10K type strain sequencing project: providing services to taxonomists for standard genome sequencing and annotation.</title>
        <authorList>
            <consortium name="The Broad Institute Genomics Platform"/>
            <consortium name="The Broad Institute Genome Sequencing Center for Infectious Disease"/>
            <person name="Wu L."/>
            <person name="Ma J."/>
        </authorList>
    </citation>
    <scope>NUCLEOTIDE SEQUENCE [LARGE SCALE GENOMIC DNA]</scope>
    <source>
        <strain evidence="2 3">JCM 15591</strain>
    </source>
</reference>
<accession>A0ABN2JYI7</accession>
<evidence type="ECO:0000259" key="1">
    <source>
        <dbReference type="Pfam" id="PF19843"/>
    </source>
</evidence>
<dbReference type="InterPro" id="IPR046281">
    <property type="entry name" value="DUF6318"/>
</dbReference>
<evidence type="ECO:0000313" key="2">
    <source>
        <dbReference type="EMBL" id="GAA1743686.1"/>
    </source>
</evidence>